<keyword evidence="1" id="KW-0812">Transmembrane</keyword>
<evidence type="ECO:0000313" key="2">
    <source>
        <dbReference type="EMBL" id="MCG7508010.1"/>
    </source>
</evidence>
<comment type="caution">
    <text evidence="2">The sequence shown here is derived from an EMBL/GenBank/DDBJ whole genome shotgun (WGS) entry which is preliminary data.</text>
</comment>
<name>A0ABS9QKP9_9HYPH</name>
<accession>A0ABS9QKP9</accession>
<gene>
    <name evidence="2" type="ORF">L4923_23495</name>
</gene>
<sequence length="142" mass="15257">MLYGSTLTVHAFAMSASIALFVASEFLLIPASRAPVRAALFASRLADILIKLGLLAGLVLVYVGGWPLLTPWLVLSFLLIAAVIGIGRSFVEPWQARARSALAGSPTELRQFARDRRARIGRIAMIAVFALIAAVMVVKPEL</sequence>
<feature type="transmembrane region" description="Helical" evidence="1">
    <location>
        <begin position="72"/>
        <end position="91"/>
    </location>
</feature>
<proteinExistence type="predicted"/>
<evidence type="ECO:0008006" key="4">
    <source>
        <dbReference type="Google" id="ProtNLM"/>
    </source>
</evidence>
<keyword evidence="1" id="KW-0472">Membrane</keyword>
<protein>
    <recommendedName>
        <fullName evidence="4">DUF2269 family protein</fullName>
    </recommendedName>
</protein>
<evidence type="ECO:0000256" key="1">
    <source>
        <dbReference type="SAM" id="Phobius"/>
    </source>
</evidence>
<dbReference type="EMBL" id="JAKREW010000032">
    <property type="protein sequence ID" value="MCG7508010.1"/>
    <property type="molecule type" value="Genomic_DNA"/>
</dbReference>
<evidence type="ECO:0000313" key="3">
    <source>
        <dbReference type="Proteomes" id="UP001201701"/>
    </source>
</evidence>
<organism evidence="2 3">
    <name type="scientific">Mesorhizobium retamae</name>
    <dbReference type="NCBI Taxonomy" id="2912854"/>
    <lineage>
        <taxon>Bacteria</taxon>
        <taxon>Pseudomonadati</taxon>
        <taxon>Pseudomonadota</taxon>
        <taxon>Alphaproteobacteria</taxon>
        <taxon>Hyphomicrobiales</taxon>
        <taxon>Phyllobacteriaceae</taxon>
        <taxon>Mesorhizobium</taxon>
    </lineage>
</organism>
<feature type="transmembrane region" description="Helical" evidence="1">
    <location>
        <begin position="6"/>
        <end position="28"/>
    </location>
</feature>
<dbReference type="RefSeq" id="WP_239369525.1">
    <property type="nucleotide sequence ID" value="NZ_JAKREW010000032.1"/>
</dbReference>
<reference evidence="2 3" key="1">
    <citation type="submission" date="2022-02" db="EMBL/GenBank/DDBJ databases">
        <title>Draft genome sequence of Mezorhizobium retamae strain IRAMC:0171 isolated from Retama raetam nodules.</title>
        <authorList>
            <person name="Bengaied R."/>
            <person name="Sbissi I."/>
            <person name="Huber K."/>
            <person name="Ghodbane F."/>
            <person name="Nouioui I."/>
            <person name="Tarhouni M."/>
            <person name="Gtari M."/>
        </authorList>
    </citation>
    <scope>NUCLEOTIDE SEQUENCE [LARGE SCALE GENOMIC DNA]</scope>
    <source>
        <strain evidence="2 3">IRAMC:0171</strain>
    </source>
</reference>
<dbReference type="Proteomes" id="UP001201701">
    <property type="component" value="Unassembled WGS sequence"/>
</dbReference>
<feature type="transmembrane region" description="Helical" evidence="1">
    <location>
        <begin position="48"/>
        <end position="66"/>
    </location>
</feature>
<keyword evidence="3" id="KW-1185">Reference proteome</keyword>
<feature type="transmembrane region" description="Helical" evidence="1">
    <location>
        <begin position="120"/>
        <end position="138"/>
    </location>
</feature>
<keyword evidence="1" id="KW-1133">Transmembrane helix</keyword>